<dbReference type="Gene3D" id="3.40.50.720">
    <property type="entry name" value="NAD(P)-binding Rossmann-like Domain"/>
    <property type="match status" value="1"/>
</dbReference>
<protein>
    <submittedName>
        <fullName evidence="5">SDR family oxidoreductase</fullName>
    </submittedName>
</protein>
<dbReference type="GO" id="GO:0016491">
    <property type="term" value="F:oxidoreductase activity"/>
    <property type="evidence" value="ECO:0007669"/>
    <property type="project" value="UniProtKB-KW"/>
</dbReference>
<evidence type="ECO:0000256" key="1">
    <source>
        <dbReference type="ARBA" id="ARBA00006484"/>
    </source>
</evidence>
<dbReference type="PRINTS" id="PR00081">
    <property type="entry name" value="GDHRDH"/>
</dbReference>
<dbReference type="InterPro" id="IPR020904">
    <property type="entry name" value="Sc_DH/Rdtase_CS"/>
</dbReference>
<dbReference type="NCBIfam" id="NF005372">
    <property type="entry name" value="PRK06914.1"/>
    <property type="match status" value="1"/>
</dbReference>
<dbReference type="CDD" id="cd05374">
    <property type="entry name" value="17beta-HSD-like_SDR_c"/>
    <property type="match status" value="1"/>
</dbReference>
<dbReference type="PANTHER" id="PTHR43976">
    <property type="entry name" value="SHORT CHAIN DEHYDROGENASE"/>
    <property type="match status" value="1"/>
</dbReference>
<dbReference type="PROSITE" id="PS00061">
    <property type="entry name" value="ADH_SHORT"/>
    <property type="match status" value="1"/>
</dbReference>
<evidence type="ECO:0000259" key="4">
    <source>
        <dbReference type="SMART" id="SM00822"/>
    </source>
</evidence>
<dbReference type="InterPro" id="IPR057326">
    <property type="entry name" value="KR_dom"/>
</dbReference>
<keyword evidence="2" id="KW-0560">Oxidoreductase</keyword>
<dbReference type="PRINTS" id="PR00080">
    <property type="entry name" value="SDRFAMILY"/>
</dbReference>
<evidence type="ECO:0000256" key="2">
    <source>
        <dbReference type="ARBA" id="ARBA00023002"/>
    </source>
</evidence>
<sequence>MRVALITGANSGFGLLAALELVKQDYQVIATMRNLQNQQQLCEEAEKLGLRNRIEIQQLDVTNLAEIQKVQQEILHTYGKLDVLINNAGYCQGGFVADLTIDQWQNQFDVNVHGVLRVTTEMLSLLRMSADRANIINISSVSGYFGFPGMSPYCSSKFALEGFSESLRLELLQENIFVSLIEPASYQTKIWEKGLASIEIDQMKEDKLKESVLTYAKKSAQSGADPIEVAQLIARICEKRKPKFRYPIGKGAKVLSLAKRLLPWGLVEKVVIRNL</sequence>
<keyword evidence="6" id="KW-1185">Reference proteome</keyword>
<proteinExistence type="inferred from homology"/>
<dbReference type="InterPro" id="IPR036291">
    <property type="entry name" value="NAD(P)-bd_dom_sf"/>
</dbReference>
<dbReference type="SMART" id="SM00822">
    <property type="entry name" value="PKS_KR"/>
    <property type="match status" value="1"/>
</dbReference>
<dbReference type="Pfam" id="PF00106">
    <property type="entry name" value="adh_short"/>
    <property type="match status" value="1"/>
</dbReference>
<comment type="caution">
    <text evidence="5">The sequence shown here is derived from an EMBL/GenBank/DDBJ whole genome shotgun (WGS) entry which is preliminary data.</text>
</comment>
<gene>
    <name evidence="5" type="ORF">F9U64_15475</name>
</gene>
<evidence type="ECO:0000313" key="5">
    <source>
        <dbReference type="EMBL" id="KAB8129184.1"/>
    </source>
</evidence>
<name>A0A7C8KNU6_9BACI</name>
<feature type="domain" description="Ketoreductase" evidence="4">
    <location>
        <begin position="2"/>
        <end position="184"/>
    </location>
</feature>
<dbReference type="PANTHER" id="PTHR43976:SF16">
    <property type="entry name" value="SHORT-CHAIN DEHYDROGENASE_REDUCTASE FAMILY PROTEIN"/>
    <property type="match status" value="1"/>
</dbReference>
<dbReference type="OrthoDB" id="9775296at2"/>
<dbReference type="InterPro" id="IPR002347">
    <property type="entry name" value="SDR_fam"/>
</dbReference>
<organism evidence="5 6">
    <name type="scientific">Gracilibacillus oryzae</name>
    <dbReference type="NCBI Taxonomy" id="1672701"/>
    <lineage>
        <taxon>Bacteria</taxon>
        <taxon>Bacillati</taxon>
        <taxon>Bacillota</taxon>
        <taxon>Bacilli</taxon>
        <taxon>Bacillales</taxon>
        <taxon>Bacillaceae</taxon>
        <taxon>Gracilibacillus</taxon>
    </lineage>
</organism>
<dbReference type="EMBL" id="WEID01000077">
    <property type="protein sequence ID" value="KAB8129184.1"/>
    <property type="molecule type" value="Genomic_DNA"/>
</dbReference>
<accession>A0A7C8KNU6</accession>
<dbReference type="Proteomes" id="UP000480246">
    <property type="component" value="Unassembled WGS sequence"/>
</dbReference>
<comment type="similarity">
    <text evidence="1 3">Belongs to the short-chain dehydrogenases/reductases (SDR) family.</text>
</comment>
<dbReference type="RefSeq" id="WP_153405554.1">
    <property type="nucleotide sequence ID" value="NZ_ML762437.1"/>
</dbReference>
<dbReference type="AlphaFoldDB" id="A0A7C8KNU6"/>
<dbReference type="InterPro" id="IPR051911">
    <property type="entry name" value="SDR_oxidoreductase"/>
</dbReference>
<reference evidence="5 6" key="1">
    <citation type="submission" date="2019-10" db="EMBL/GenBank/DDBJ databases">
        <title>Gracilibacillus sp. nov. isolated from rice seeds.</title>
        <authorList>
            <person name="He S."/>
        </authorList>
    </citation>
    <scope>NUCLEOTIDE SEQUENCE [LARGE SCALE GENOMIC DNA]</scope>
    <source>
        <strain evidence="5 6">TD8</strain>
    </source>
</reference>
<evidence type="ECO:0000313" key="6">
    <source>
        <dbReference type="Proteomes" id="UP000480246"/>
    </source>
</evidence>
<evidence type="ECO:0000256" key="3">
    <source>
        <dbReference type="RuleBase" id="RU000363"/>
    </source>
</evidence>
<dbReference type="SUPFAM" id="SSF51735">
    <property type="entry name" value="NAD(P)-binding Rossmann-fold domains"/>
    <property type="match status" value="1"/>
</dbReference>